<comment type="similarity">
    <text evidence="16 17">Belongs to the NqrC family.</text>
</comment>
<comment type="cofactor">
    <cofactor evidence="16 17">
        <name>FMN</name>
        <dbReference type="ChEBI" id="CHEBI:58210"/>
    </cofactor>
</comment>
<evidence type="ECO:0000256" key="9">
    <source>
        <dbReference type="ARBA" id="ARBA00022989"/>
    </source>
</evidence>
<name>A0ABV6CC09_9GAMM</name>
<keyword evidence="9 16" id="KW-1133">Transmembrane helix</keyword>
<comment type="caution">
    <text evidence="19">The sequence shown here is derived from an EMBL/GenBank/DDBJ whole genome shotgun (WGS) entry which is preliminary data.</text>
</comment>
<proteinExistence type="inferred from homology"/>
<dbReference type="PIRSF" id="PIRSF009437">
    <property type="entry name" value="NQR-1_subunit_C"/>
    <property type="match status" value="1"/>
</dbReference>
<dbReference type="InterPro" id="IPR010204">
    <property type="entry name" value="NqrC"/>
</dbReference>
<evidence type="ECO:0000256" key="10">
    <source>
        <dbReference type="ARBA" id="ARBA00023027"/>
    </source>
</evidence>
<evidence type="ECO:0000256" key="16">
    <source>
        <dbReference type="HAMAP-Rule" id="MF_00427"/>
    </source>
</evidence>
<evidence type="ECO:0000256" key="13">
    <source>
        <dbReference type="ARBA" id="ARBA00023075"/>
    </source>
</evidence>
<dbReference type="NCBIfam" id="TIGR01938">
    <property type="entry name" value="nqrC"/>
    <property type="match status" value="1"/>
</dbReference>
<keyword evidence="12 16" id="KW-0406">Ion transport</keyword>
<evidence type="ECO:0000256" key="8">
    <source>
        <dbReference type="ARBA" id="ARBA00022967"/>
    </source>
</evidence>
<sequence>MANEENQVRKETPFTIIRAAFIICLICSVIVSTAAIVLSDKQAENRAIDRQRSILVVARLIGETERVTGNQINELYSTFVVPRLVNLKTGQFTDEMSIDNFDSLALANNPNQSMAVEPSQDIAGLGRIENLSLVYIVKDKSGQLDKIILPMRGPGLWGQIYGFLAVDGNLNEASNIIFYKHAETPGLGGEIDNILWRQQWNGVMLFNEQGDVVVEVVKQRDPNSAVANQQIQGLAGATLTSQGVNNFVRFWLGEAAFGPFINQLRTMSPEEIVKGVN</sequence>
<keyword evidence="15 16" id="KW-0739">Sodium transport</keyword>
<accession>A0ABV6CC09</accession>
<evidence type="ECO:0000256" key="4">
    <source>
        <dbReference type="ARBA" id="ARBA00022553"/>
    </source>
</evidence>
<evidence type="ECO:0000256" key="5">
    <source>
        <dbReference type="ARBA" id="ARBA00022630"/>
    </source>
</evidence>
<evidence type="ECO:0000259" key="18">
    <source>
        <dbReference type="SMART" id="SM00900"/>
    </source>
</evidence>
<keyword evidence="20" id="KW-1185">Reference proteome</keyword>
<keyword evidence="3" id="KW-0997">Cell inner membrane</keyword>
<dbReference type="SMART" id="SM00900">
    <property type="entry name" value="FMN_bind"/>
    <property type="match status" value="1"/>
</dbReference>
<keyword evidence="8 16" id="KW-1278">Translocase</keyword>
<comment type="catalytic activity">
    <reaction evidence="16 17">
        <text>a ubiquinone + n Na(+)(in) + NADH + H(+) = a ubiquinol + n Na(+)(out) + NAD(+)</text>
        <dbReference type="Rhea" id="RHEA:47748"/>
        <dbReference type="Rhea" id="RHEA-COMP:9565"/>
        <dbReference type="Rhea" id="RHEA-COMP:9566"/>
        <dbReference type="ChEBI" id="CHEBI:15378"/>
        <dbReference type="ChEBI" id="CHEBI:16389"/>
        <dbReference type="ChEBI" id="CHEBI:17976"/>
        <dbReference type="ChEBI" id="CHEBI:29101"/>
        <dbReference type="ChEBI" id="CHEBI:57540"/>
        <dbReference type="ChEBI" id="CHEBI:57945"/>
        <dbReference type="EC" id="7.2.1.1"/>
    </reaction>
</comment>
<evidence type="ECO:0000256" key="15">
    <source>
        <dbReference type="ARBA" id="ARBA00023201"/>
    </source>
</evidence>
<reference evidence="19 20" key="1">
    <citation type="submission" date="2024-09" db="EMBL/GenBank/DDBJ databases">
        <authorList>
            <person name="Sun Q."/>
            <person name="Mori K."/>
        </authorList>
    </citation>
    <scope>NUCLEOTIDE SEQUENCE [LARGE SCALE GENOMIC DNA]</scope>
    <source>
        <strain evidence="19 20">CCM 8545</strain>
    </source>
</reference>
<comment type="subunit">
    <text evidence="16 17">Composed of six subunits; NqrA, NqrB, NqrC, NqrD, NqrE and NqrF.</text>
</comment>
<keyword evidence="1 16" id="KW-0813">Transport</keyword>
<evidence type="ECO:0000256" key="3">
    <source>
        <dbReference type="ARBA" id="ARBA00022519"/>
    </source>
</evidence>
<feature type="modified residue" description="FMN phosphoryl threonine" evidence="16">
    <location>
        <position position="238"/>
    </location>
</feature>
<protein>
    <recommendedName>
        <fullName evidence="16 17">Na(+)-translocating NADH-quinone reductase subunit C</fullName>
        <shortName evidence="16 17">Na(+)-NQR subunit C</shortName>
        <shortName evidence="16 17">Na(+)-translocating NQR subunit C</shortName>
        <ecNumber evidence="16 17">7.2.1.1</ecNumber>
    </recommendedName>
    <alternativeName>
        <fullName evidence="16 17">NQR complex subunit C</fullName>
    </alternativeName>
    <alternativeName>
        <fullName evidence="16 17">NQR-1 subunit C</fullName>
    </alternativeName>
</protein>
<evidence type="ECO:0000256" key="11">
    <source>
        <dbReference type="ARBA" id="ARBA00023053"/>
    </source>
</evidence>
<dbReference type="HAMAP" id="MF_00427">
    <property type="entry name" value="NqrC"/>
    <property type="match status" value="1"/>
</dbReference>
<evidence type="ECO:0000256" key="6">
    <source>
        <dbReference type="ARBA" id="ARBA00022643"/>
    </source>
</evidence>
<dbReference type="Proteomes" id="UP001589758">
    <property type="component" value="Unassembled WGS sequence"/>
</dbReference>
<dbReference type="RefSeq" id="WP_385877629.1">
    <property type="nucleotide sequence ID" value="NZ_JBHLXE010000103.1"/>
</dbReference>
<evidence type="ECO:0000256" key="1">
    <source>
        <dbReference type="ARBA" id="ARBA00022448"/>
    </source>
</evidence>
<gene>
    <name evidence="16" type="primary">nqrC</name>
    <name evidence="19" type="ORF">ACFFIT_10535</name>
</gene>
<dbReference type="Pfam" id="PF04205">
    <property type="entry name" value="FMN_bind"/>
    <property type="match status" value="1"/>
</dbReference>
<comment type="caution">
    <text evidence="16">Lacks conserved residue(s) required for the propagation of feature annotation.</text>
</comment>
<keyword evidence="5 16" id="KW-0285">Flavoprotein</keyword>
<keyword evidence="6 16" id="KW-0288">FMN</keyword>
<evidence type="ECO:0000313" key="20">
    <source>
        <dbReference type="Proteomes" id="UP001589758"/>
    </source>
</evidence>
<keyword evidence="2 16" id="KW-1003">Cell membrane</keyword>
<comment type="function">
    <text evidence="16">NQR complex catalyzes the reduction of ubiquinone-1 to ubiquinol by two successive reactions, coupled with the transport of Na(+) ions from the cytoplasm to the periplasm. NqrA to NqrE are probably involved in the second step, the conversion of ubisemiquinone to ubiquinol.</text>
</comment>
<keyword evidence="7 16" id="KW-0812">Transmembrane</keyword>
<organism evidence="19 20">
    <name type="scientific">Thorsellia kenyensis</name>
    <dbReference type="NCBI Taxonomy" id="1549888"/>
    <lineage>
        <taxon>Bacteria</taxon>
        <taxon>Pseudomonadati</taxon>
        <taxon>Pseudomonadota</taxon>
        <taxon>Gammaproteobacteria</taxon>
        <taxon>Enterobacterales</taxon>
        <taxon>Thorselliaceae</taxon>
        <taxon>Thorsellia</taxon>
    </lineage>
</organism>
<dbReference type="PANTHER" id="PTHR37838">
    <property type="entry name" value="NA(+)-TRANSLOCATING NADH-QUINONE REDUCTASE SUBUNIT C"/>
    <property type="match status" value="1"/>
</dbReference>
<keyword evidence="14 16" id="KW-0472">Membrane</keyword>
<evidence type="ECO:0000313" key="19">
    <source>
        <dbReference type="EMBL" id="MFC0180510.1"/>
    </source>
</evidence>
<dbReference type="PANTHER" id="PTHR37838:SF1">
    <property type="entry name" value="NA(+)-TRANSLOCATING NADH-QUINONE REDUCTASE SUBUNIT C"/>
    <property type="match status" value="1"/>
</dbReference>
<keyword evidence="10 16" id="KW-0520">NAD</keyword>
<evidence type="ECO:0000256" key="2">
    <source>
        <dbReference type="ARBA" id="ARBA00022475"/>
    </source>
</evidence>
<evidence type="ECO:0000256" key="17">
    <source>
        <dbReference type="PIRNR" id="PIRNR009437"/>
    </source>
</evidence>
<evidence type="ECO:0000256" key="7">
    <source>
        <dbReference type="ARBA" id="ARBA00022692"/>
    </source>
</evidence>
<feature type="domain" description="FMN-binding" evidence="18">
    <location>
        <begin position="155"/>
        <end position="255"/>
    </location>
</feature>
<dbReference type="EC" id="7.2.1.1" evidence="16 17"/>
<comment type="subcellular location">
    <subcellularLocation>
        <location evidence="16">Cell membrane</location>
        <topology evidence="16">Single-pass membrane protein</topology>
    </subcellularLocation>
</comment>
<feature type="transmembrane region" description="Helical" evidence="16">
    <location>
        <begin position="16"/>
        <end position="38"/>
    </location>
</feature>
<keyword evidence="13 16" id="KW-0830">Ubiquinone</keyword>
<keyword evidence="4 16" id="KW-0597">Phosphoprotein</keyword>
<dbReference type="NCBIfam" id="NF003749">
    <property type="entry name" value="PRK05346.1-5"/>
    <property type="match status" value="1"/>
</dbReference>
<evidence type="ECO:0000256" key="14">
    <source>
        <dbReference type="ARBA" id="ARBA00023136"/>
    </source>
</evidence>
<dbReference type="EMBL" id="JBHLXE010000103">
    <property type="protein sequence ID" value="MFC0180510.1"/>
    <property type="molecule type" value="Genomic_DNA"/>
</dbReference>
<dbReference type="InterPro" id="IPR007329">
    <property type="entry name" value="FMN-bd"/>
</dbReference>
<keyword evidence="11 16" id="KW-0915">Sodium</keyword>
<evidence type="ECO:0000256" key="12">
    <source>
        <dbReference type="ARBA" id="ARBA00023065"/>
    </source>
</evidence>